<reference evidence="1 2" key="1">
    <citation type="submission" date="2020-07" db="EMBL/GenBank/DDBJ databases">
        <title>Genomic Encyclopedia of Type Strains, Phase IV (KMG-IV): sequencing the most valuable type-strain genomes for metagenomic binning, comparative biology and taxonomic classification.</title>
        <authorList>
            <person name="Goeker M."/>
        </authorList>
    </citation>
    <scope>NUCLEOTIDE SEQUENCE [LARGE SCALE GENOMIC DNA]</scope>
    <source>
        <strain evidence="1 2">DSM 45533</strain>
    </source>
</reference>
<comment type="caution">
    <text evidence="1">The sequence shown here is derived from an EMBL/GenBank/DDBJ whole genome shotgun (WGS) entry which is preliminary data.</text>
</comment>
<accession>A0A7W0CD70</accession>
<dbReference type="PROSITE" id="PS51318">
    <property type="entry name" value="TAT"/>
    <property type="match status" value="1"/>
</dbReference>
<dbReference type="Proteomes" id="UP000530928">
    <property type="component" value="Unassembled WGS sequence"/>
</dbReference>
<sequence>MNTLSRRAVLTGGALLVSGCAASVPEPVASPAPDPETVLLQRLVADKERTIALYRALVDSGGEVLRPFLDRHLAHLTQLRSRLPQSLATVPASPSPSASAPVQKVSLTRLRDIERKAAAQRTRDLADASASLSQLIASIGACEAAHAVALPRSL</sequence>
<dbReference type="AlphaFoldDB" id="A0A7W0CD70"/>
<keyword evidence="2" id="KW-1185">Reference proteome</keyword>
<dbReference type="EMBL" id="JACDUR010000001">
    <property type="protein sequence ID" value="MBA2888842.1"/>
    <property type="molecule type" value="Genomic_DNA"/>
</dbReference>
<name>A0A7W0CD70_9ACTN</name>
<protein>
    <submittedName>
        <fullName evidence="1">Uncharacterized protein</fullName>
    </submittedName>
</protein>
<dbReference type="InterPro" id="IPR006311">
    <property type="entry name" value="TAT_signal"/>
</dbReference>
<proteinExistence type="predicted"/>
<gene>
    <name evidence="1" type="ORF">HNR30_000177</name>
</gene>
<dbReference type="RefSeq" id="WP_181607273.1">
    <property type="nucleotide sequence ID" value="NZ_BAABAM010000001.1"/>
</dbReference>
<organism evidence="1 2">
    <name type="scientific">Nonomuraea soli</name>
    <dbReference type="NCBI Taxonomy" id="1032476"/>
    <lineage>
        <taxon>Bacteria</taxon>
        <taxon>Bacillati</taxon>
        <taxon>Actinomycetota</taxon>
        <taxon>Actinomycetes</taxon>
        <taxon>Streptosporangiales</taxon>
        <taxon>Streptosporangiaceae</taxon>
        <taxon>Nonomuraea</taxon>
    </lineage>
</organism>
<evidence type="ECO:0000313" key="1">
    <source>
        <dbReference type="EMBL" id="MBA2888842.1"/>
    </source>
</evidence>
<evidence type="ECO:0000313" key="2">
    <source>
        <dbReference type="Proteomes" id="UP000530928"/>
    </source>
</evidence>
<dbReference type="PROSITE" id="PS51257">
    <property type="entry name" value="PROKAR_LIPOPROTEIN"/>
    <property type="match status" value="1"/>
</dbReference>